<reference evidence="1" key="1">
    <citation type="submission" date="2017-05" db="UniProtKB">
        <authorList>
            <consortium name="EnsemblMetazoa"/>
        </authorList>
    </citation>
    <scope>IDENTIFICATION</scope>
</reference>
<sequence>MVVVGIGTLCSPSSSLCFFAINLSHTPGTLFLILSNKTAPYKTPEPLSLSHCV</sequence>
<dbReference type="EnsemblMetazoa" id="Aqu2.1.38684_001">
    <property type="protein sequence ID" value="Aqu2.1.38684_001"/>
    <property type="gene ID" value="Aqu2.1.38684"/>
</dbReference>
<protein>
    <submittedName>
        <fullName evidence="1">Uncharacterized protein</fullName>
    </submittedName>
</protein>
<organism evidence="1">
    <name type="scientific">Amphimedon queenslandica</name>
    <name type="common">Sponge</name>
    <dbReference type="NCBI Taxonomy" id="400682"/>
    <lineage>
        <taxon>Eukaryota</taxon>
        <taxon>Metazoa</taxon>
        <taxon>Porifera</taxon>
        <taxon>Demospongiae</taxon>
        <taxon>Heteroscleromorpha</taxon>
        <taxon>Haplosclerida</taxon>
        <taxon>Niphatidae</taxon>
        <taxon>Amphimedon</taxon>
    </lineage>
</organism>
<name>A0A1X7VG00_AMPQE</name>
<dbReference type="InParanoid" id="A0A1X7VG00"/>
<proteinExistence type="predicted"/>
<accession>A0A1X7VG00</accession>
<dbReference type="AlphaFoldDB" id="A0A1X7VG00"/>
<evidence type="ECO:0000313" key="1">
    <source>
        <dbReference type="EnsemblMetazoa" id="Aqu2.1.38684_001"/>
    </source>
</evidence>